<evidence type="ECO:0000256" key="1">
    <source>
        <dbReference type="SAM" id="MobiDB-lite"/>
    </source>
</evidence>
<keyword evidence="3" id="KW-1185">Reference proteome</keyword>
<evidence type="ECO:0000313" key="3">
    <source>
        <dbReference type="Proteomes" id="UP000248925"/>
    </source>
</evidence>
<protein>
    <submittedName>
        <fullName evidence="2">Uncharacterized protein</fullName>
    </submittedName>
</protein>
<name>A0A2W4CUS2_9HYPH</name>
<proteinExistence type="predicted"/>
<feature type="region of interest" description="Disordered" evidence="1">
    <location>
        <begin position="57"/>
        <end position="77"/>
    </location>
</feature>
<dbReference type="Proteomes" id="UP000248925">
    <property type="component" value="Unassembled WGS sequence"/>
</dbReference>
<comment type="caution">
    <text evidence="2">The sequence shown here is derived from an EMBL/GenBank/DDBJ whole genome shotgun (WGS) entry which is preliminary data.</text>
</comment>
<feature type="compositionally biased region" description="Low complexity" evidence="1">
    <location>
        <begin position="62"/>
        <end position="77"/>
    </location>
</feature>
<organism evidence="2 3">
    <name type="scientific">Rhizobium tubonense</name>
    <dbReference type="NCBI Taxonomy" id="484088"/>
    <lineage>
        <taxon>Bacteria</taxon>
        <taxon>Pseudomonadati</taxon>
        <taxon>Pseudomonadota</taxon>
        <taxon>Alphaproteobacteria</taxon>
        <taxon>Hyphomicrobiales</taxon>
        <taxon>Rhizobiaceae</taxon>
        <taxon>Rhizobium/Agrobacterium group</taxon>
        <taxon>Rhizobium</taxon>
    </lineage>
</organism>
<dbReference type="OrthoDB" id="8390849at2"/>
<reference evidence="2 3" key="1">
    <citation type="journal article" date="2018" name="Sci. Rep.">
        <title>Rhizobium tumorigenes sp. nov., a novel plant tumorigenic bacterium isolated from cane gall tumors on thornless blackberry.</title>
        <authorList>
            <person name="Kuzmanovi N."/>
            <person name="Smalla K."/>
            <person name="Gronow S."/>
            <person name="PuBawska J."/>
        </authorList>
    </citation>
    <scope>NUCLEOTIDE SEQUENCE [LARGE SCALE GENOMIC DNA]</scope>
    <source>
        <strain evidence="2 3">CCBAU 85046</strain>
    </source>
</reference>
<dbReference type="RefSeq" id="WP_111159098.1">
    <property type="nucleotide sequence ID" value="NZ_PCDP01000005.1"/>
</dbReference>
<dbReference type="AlphaFoldDB" id="A0A2W4CUS2"/>
<feature type="region of interest" description="Disordered" evidence="1">
    <location>
        <begin position="1"/>
        <end position="26"/>
    </location>
</feature>
<accession>A0A2W4CUS2</accession>
<gene>
    <name evidence="2" type="ORF">CPY51_05320</name>
</gene>
<evidence type="ECO:0000313" key="2">
    <source>
        <dbReference type="EMBL" id="PZM16099.1"/>
    </source>
</evidence>
<dbReference type="EMBL" id="PCDP01000005">
    <property type="protein sequence ID" value="PZM16099.1"/>
    <property type="molecule type" value="Genomic_DNA"/>
</dbReference>
<sequence>MPKSGKDNLFNPEKIAKREKAAADNPPFRAIASEEMAARLKKTAHLKELRLQKEAEEALLEPAQKTKAAPAKRATKR</sequence>